<evidence type="ECO:0000313" key="2">
    <source>
        <dbReference type="Proteomes" id="UP000186857"/>
    </source>
</evidence>
<dbReference type="AlphaFoldDB" id="A0A1Q8VB43"/>
<dbReference type="EMBL" id="MSKJ01000008">
    <property type="protein sequence ID" value="OLO45315.1"/>
    <property type="molecule type" value="Genomic_DNA"/>
</dbReference>
<name>A0A1Q8VB43_9ACTO</name>
<organism evidence="1 2">
    <name type="scientific">Actinomyces oris</name>
    <dbReference type="NCBI Taxonomy" id="544580"/>
    <lineage>
        <taxon>Bacteria</taxon>
        <taxon>Bacillati</taxon>
        <taxon>Actinomycetota</taxon>
        <taxon>Actinomycetes</taxon>
        <taxon>Actinomycetales</taxon>
        <taxon>Actinomycetaceae</taxon>
        <taxon>Actinomyces</taxon>
    </lineage>
</organism>
<evidence type="ECO:0000313" key="1">
    <source>
        <dbReference type="EMBL" id="OLO45315.1"/>
    </source>
</evidence>
<accession>A0A1Q8VB43</accession>
<reference evidence="1 2" key="1">
    <citation type="submission" date="2016-12" db="EMBL/GenBank/DDBJ databases">
        <title>Genomic Comparison of strains in the 'Actinomyces naeslundii' Group.</title>
        <authorList>
            <person name="Mughal S.R."/>
            <person name="Do T."/>
            <person name="Gilbert S.C."/>
            <person name="Witherden E.A."/>
            <person name="Didelot X."/>
            <person name="Beighton D."/>
        </authorList>
    </citation>
    <scope>NUCLEOTIDE SEQUENCE [LARGE SCALE GENOMIC DNA]</scope>
    <source>
        <strain evidence="1 2">CCUG 33920</strain>
    </source>
</reference>
<protein>
    <submittedName>
        <fullName evidence="1">Uncharacterized protein</fullName>
    </submittedName>
</protein>
<proteinExistence type="predicted"/>
<sequence>MTDKHQKEQTKRLRFYKAALDLIRNSRITPETIVKEDDQHVLLHRFYGITKDGTYFCVQIKEDKRSDRRDFMSTFERHPR</sequence>
<gene>
    <name evidence="1" type="ORF">BKH29_04220</name>
</gene>
<comment type="caution">
    <text evidence="1">The sequence shown here is derived from an EMBL/GenBank/DDBJ whole genome shotgun (WGS) entry which is preliminary data.</text>
</comment>
<dbReference type="OrthoDB" id="3255131at2"/>
<dbReference type="Proteomes" id="UP000186857">
    <property type="component" value="Unassembled WGS sequence"/>
</dbReference>